<keyword evidence="6 8" id="KW-0472">Membrane</keyword>
<dbReference type="STRING" id="90262.A0A1X2I7Y5"/>
<keyword evidence="5 8" id="KW-1133">Transmembrane helix</keyword>
<dbReference type="PROSITE" id="PS00217">
    <property type="entry name" value="SUGAR_TRANSPORT_2"/>
    <property type="match status" value="1"/>
</dbReference>
<feature type="transmembrane region" description="Helical" evidence="8">
    <location>
        <begin position="354"/>
        <end position="378"/>
    </location>
</feature>
<comment type="caution">
    <text evidence="10">The sequence shown here is derived from an EMBL/GenBank/DDBJ whole genome shotgun (WGS) entry which is preliminary data.</text>
</comment>
<feature type="transmembrane region" description="Helical" evidence="8">
    <location>
        <begin position="295"/>
        <end position="316"/>
    </location>
</feature>
<comment type="subcellular location">
    <subcellularLocation>
        <location evidence="1">Membrane</location>
        <topology evidence="1">Multi-pass membrane protein</topology>
    </subcellularLocation>
</comment>
<evidence type="ECO:0000256" key="7">
    <source>
        <dbReference type="RuleBase" id="RU003346"/>
    </source>
</evidence>
<comment type="similarity">
    <text evidence="2 7">Belongs to the major facilitator superfamily. Sugar transporter (TC 2.A.1.1) family.</text>
</comment>
<evidence type="ECO:0000256" key="1">
    <source>
        <dbReference type="ARBA" id="ARBA00004141"/>
    </source>
</evidence>
<feature type="transmembrane region" description="Helical" evidence="8">
    <location>
        <begin position="50"/>
        <end position="69"/>
    </location>
</feature>
<dbReference type="PROSITE" id="PS50850">
    <property type="entry name" value="MFS"/>
    <property type="match status" value="1"/>
</dbReference>
<keyword evidence="3 7" id="KW-0813">Transport</keyword>
<evidence type="ECO:0000256" key="6">
    <source>
        <dbReference type="ARBA" id="ARBA00023136"/>
    </source>
</evidence>
<organism evidence="10 11">
    <name type="scientific">Absidia repens</name>
    <dbReference type="NCBI Taxonomy" id="90262"/>
    <lineage>
        <taxon>Eukaryota</taxon>
        <taxon>Fungi</taxon>
        <taxon>Fungi incertae sedis</taxon>
        <taxon>Mucoromycota</taxon>
        <taxon>Mucoromycotina</taxon>
        <taxon>Mucoromycetes</taxon>
        <taxon>Mucorales</taxon>
        <taxon>Cunninghamellaceae</taxon>
        <taxon>Absidia</taxon>
    </lineage>
</organism>
<dbReference type="NCBIfam" id="TIGR00879">
    <property type="entry name" value="SP"/>
    <property type="match status" value="1"/>
</dbReference>
<dbReference type="PRINTS" id="PR00171">
    <property type="entry name" value="SUGRTRNSPORT"/>
</dbReference>
<name>A0A1X2I7Y5_9FUNG</name>
<dbReference type="PROSITE" id="PS00216">
    <property type="entry name" value="SUGAR_TRANSPORT_1"/>
    <property type="match status" value="1"/>
</dbReference>
<evidence type="ECO:0000256" key="4">
    <source>
        <dbReference type="ARBA" id="ARBA00022692"/>
    </source>
</evidence>
<feature type="transmembrane region" description="Helical" evidence="8">
    <location>
        <begin position="390"/>
        <end position="409"/>
    </location>
</feature>
<evidence type="ECO:0000259" key="9">
    <source>
        <dbReference type="PROSITE" id="PS50850"/>
    </source>
</evidence>
<keyword evidence="4 8" id="KW-0812">Transmembrane</keyword>
<accession>A0A1X2I7Y5</accession>
<dbReference type="EMBL" id="MCGE01000022">
    <property type="protein sequence ID" value="ORZ11164.1"/>
    <property type="molecule type" value="Genomic_DNA"/>
</dbReference>
<dbReference type="Gene3D" id="1.20.1250.20">
    <property type="entry name" value="MFS general substrate transporter like domains"/>
    <property type="match status" value="1"/>
</dbReference>
<feature type="domain" description="Major facilitator superfamily (MFS) profile" evidence="9">
    <location>
        <begin position="13"/>
        <end position="443"/>
    </location>
</feature>
<dbReference type="GO" id="GO:0016020">
    <property type="term" value="C:membrane"/>
    <property type="evidence" value="ECO:0007669"/>
    <property type="project" value="UniProtKB-SubCell"/>
</dbReference>
<dbReference type="AlphaFoldDB" id="A0A1X2I7Y5"/>
<feature type="transmembrane region" description="Helical" evidence="8">
    <location>
        <begin position="81"/>
        <end position="101"/>
    </location>
</feature>
<feature type="transmembrane region" description="Helical" evidence="8">
    <location>
        <begin position="258"/>
        <end position="280"/>
    </location>
</feature>
<gene>
    <name evidence="10" type="ORF">BCR42DRAFT_483898</name>
</gene>
<dbReference type="InterPro" id="IPR050360">
    <property type="entry name" value="MFS_Sugar_Transporters"/>
</dbReference>
<dbReference type="InterPro" id="IPR003663">
    <property type="entry name" value="Sugar/inositol_transpt"/>
</dbReference>
<dbReference type="InterPro" id="IPR020846">
    <property type="entry name" value="MFS_dom"/>
</dbReference>
<keyword evidence="11" id="KW-1185">Reference proteome</keyword>
<feature type="transmembrane region" description="Helical" evidence="8">
    <location>
        <begin position="171"/>
        <end position="192"/>
    </location>
</feature>
<reference evidence="10 11" key="1">
    <citation type="submission" date="2016-07" db="EMBL/GenBank/DDBJ databases">
        <title>Pervasive Adenine N6-methylation of Active Genes in Fungi.</title>
        <authorList>
            <consortium name="DOE Joint Genome Institute"/>
            <person name="Mondo S.J."/>
            <person name="Dannebaum R.O."/>
            <person name="Kuo R.C."/>
            <person name="Labutti K."/>
            <person name="Haridas S."/>
            <person name="Kuo A."/>
            <person name="Salamov A."/>
            <person name="Ahrendt S.R."/>
            <person name="Lipzen A."/>
            <person name="Sullivan W."/>
            <person name="Andreopoulos W.B."/>
            <person name="Clum A."/>
            <person name="Lindquist E."/>
            <person name="Daum C."/>
            <person name="Ramamoorthy G.K."/>
            <person name="Gryganskyi A."/>
            <person name="Culley D."/>
            <person name="Magnuson J.K."/>
            <person name="James T.Y."/>
            <person name="O'Malley M.A."/>
            <person name="Stajich J.E."/>
            <person name="Spatafora J.W."/>
            <person name="Visel A."/>
            <person name="Grigoriev I.V."/>
        </authorList>
    </citation>
    <scope>NUCLEOTIDE SEQUENCE [LARGE SCALE GENOMIC DNA]</scope>
    <source>
        <strain evidence="10 11">NRRL 1336</strain>
    </source>
</reference>
<dbReference type="FunFam" id="1.20.1250.20:FF:000090">
    <property type="entry name" value="MFS sugar transporter, putative"/>
    <property type="match status" value="1"/>
</dbReference>
<proteinExistence type="inferred from homology"/>
<feature type="transmembrane region" description="Helical" evidence="8">
    <location>
        <begin position="140"/>
        <end position="165"/>
    </location>
</feature>
<evidence type="ECO:0000256" key="3">
    <source>
        <dbReference type="ARBA" id="ARBA00022448"/>
    </source>
</evidence>
<evidence type="ECO:0000313" key="10">
    <source>
        <dbReference type="EMBL" id="ORZ11164.1"/>
    </source>
</evidence>
<dbReference type="OrthoDB" id="4142200at2759"/>
<dbReference type="Proteomes" id="UP000193560">
    <property type="component" value="Unassembled WGS sequence"/>
</dbReference>
<feature type="transmembrane region" description="Helical" evidence="8">
    <location>
        <begin position="107"/>
        <end position="128"/>
    </location>
</feature>
<evidence type="ECO:0000256" key="8">
    <source>
        <dbReference type="SAM" id="Phobius"/>
    </source>
</evidence>
<feature type="transmembrane region" description="Helical" evidence="8">
    <location>
        <begin position="323"/>
        <end position="342"/>
    </location>
</feature>
<dbReference type="Pfam" id="PF00083">
    <property type="entry name" value="Sugar_tr"/>
    <property type="match status" value="1"/>
</dbReference>
<protein>
    <submittedName>
        <fullName evidence="10">General substrate transporter</fullName>
    </submittedName>
</protein>
<dbReference type="PANTHER" id="PTHR48022">
    <property type="entry name" value="PLASTIDIC GLUCOSE TRANSPORTER 4"/>
    <property type="match status" value="1"/>
</dbReference>
<dbReference type="InterPro" id="IPR005828">
    <property type="entry name" value="MFS_sugar_transport-like"/>
</dbReference>
<evidence type="ECO:0000313" key="11">
    <source>
        <dbReference type="Proteomes" id="UP000193560"/>
    </source>
</evidence>
<evidence type="ECO:0000256" key="2">
    <source>
        <dbReference type="ARBA" id="ARBA00010992"/>
    </source>
</evidence>
<feature type="transmembrane region" description="Helical" evidence="8">
    <location>
        <begin position="7"/>
        <end position="26"/>
    </location>
</feature>
<evidence type="ECO:0000256" key="5">
    <source>
        <dbReference type="ARBA" id="ARBA00022989"/>
    </source>
</evidence>
<dbReference type="InterPro" id="IPR036259">
    <property type="entry name" value="MFS_trans_sf"/>
</dbReference>
<dbReference type="SUPFAM" id="SSF103473">
    <property type="entry name" value="MFS general substrate transporter"/>
    <property type="match status" value="1"/>
</dbReference>
<sequence length="503" mass="56098">MALFRGNLFLYCVACFASIGQFLFGYDQGVLSGILVNENWLALFDHPNETIQGMVVSVFLLGAWVSSYPASWVMDQFGRRWTIFSGAIVFIVGGILQTAAVHMAMLMIGRLFSGFGIGFLSTVLPVYTAELSRAHNRGTVTVMGMAINMLGYTASCFIDYGASYIDGEWSWRLPLLLQCVFAVILASGTFLLPESPRFLVRNDKTQEALKVLSIMYDGHPEDDDVQAEYNEIHTAVYYERTLGTPTWKEMFTTYRKRSWIGIAVQALGQLSGINIVTYYAPKMYERVLGPGREPILFSGFTALVYFGGAIVATLLVDRVGRRPLFMTGSICMIFWLVIMGVFNKVTLGETSAILVIAFTMIYVCTFGISWACTDWLYVAEIFPLRSRAKGMSLAVGSNWLSNFCIGLWTPHMLESIGFGTYIFYAAFNVIAFFIVYFFFVETKGKSLEEIDELFGDVNHSKVDCHYDDGTGTTSPSVTDEKKDIAATTFDNDHLPKEKPASQV</sequence>
<dbReference type="PANTHER" id="PTHR48022:SF73">
    <property type="entry name" value="METABOLITE TRANSPORT PROTEIN YDL199C-RELATED"/>
    <property type="match status" value="1"/>
</dbReference>
<feature type="transmembrane region" description="Helical" evidence="8">
    <location>
        <begin position="421"/>
        <end position="440"/>
    </location>
</feature>
<dbReference type="InterPro" id="IPR005829">
    <property type="entry name" value="Sugar_transporter_CS"/>
</dbReference>
<dbReference type="GO" id="GO:0005351">
    <property type="term" value="F:carbohydrate:proton symporter activity"/>
    <property type="evidence" value="ECO:0007669"/>
    <property type="project" value="TreeGrafter"/>
</dbReference>